<accession>A0AA39KED8</accession>
<evidence type="ECO:0000313" key="1">
    <source>
        <dbReference type="EMBL" id="KAK0459432.1"/>
    </source>
</evidence>
<name>A0AA39KED8_9AGAR</name>
<comment type="caution">
    <text evidence="1">The sequence shown here is derived from an EMBL/GenBank/DDBJ whole genome shotgun (WGS) entry which is preliminary data.</text>
</comment>
<dbReference type="EMBL" id="JAUEPR010000243">
    <property type="protein sequence ID" value="KAK0459432.1"/>
    <property type="molecule type" value="Genomic_DNA"/>
</dbReference>
<feature type="non-terminal residue" evidence="1">
    <location>
        <position position="157"/>
    </location>
</feature>
<keyword evidence="2" id="KW-1185">Reference proteome</keyword>
<organism evidence="1 2">
    <name type="scientific">Armillaria novae-zelandiae</name>
    <dbReference type="NCBI Taxonomy" id="153914"/>
    <lineage>
        <taxon>Eukaryota</taxon>
        <taxon>Fungi</taxon>
        <taxon>Dikarya</taxon>
        <taxon>Basidiomycota</taxon>
        <taxon>Agaricomycotina</taxon>
        <taxon>Agaricomycetes</taxon>
        <taxon>Agaricomycetidae</taxon>
        <taxon>Agaricales</taxon>
        <taxon>Marasmiineae</taxon>
        <taxon>Physalacriaceae</taxon>
        <taxon>Armillaria</taxon>
    </lineage>
</organism>
<dbReference type="AlphaFoldDB" id="A0AA39KED8"/>
<evidence type="ECO:0000313" key="2">
    <source>
        <dbReference type="Proteomes" id="UP001175227"/>
    </source>
</evidence>
<dbReference type="Proteomes" id="UP001175227">
    <property type="component" value="Unassembled WGS sequence"/>
</dbReference>
<gene>
    <name evidence="1" type="ORF">IW261DRAFT_1647905</name>
</gene>
<reference evidence="1" key="1">
    <citation type="submission" date="2023-06" db="EMBL/GenBank/DDBJ databases">
        <authorList>
            <consortium name="Lawrence Berkeley National Laboratory"/>
            <person name="Ahrendt S."/>
            <person name="Sahu N."/>
            <person name="Indic B."/>
            <person name="Wong-Bajracharya J."/>
            <person name="Merenyi Z."/>
            <person name="Ke H.-M."/>
            <person name="Monk M."/>
            <person name="Kocsube S."/>
            <person name="Drula E."/>
            <person name="Lipzen A."/>
            <person name="Balint B."/>
            <person name="Henrissat B."/>
            <person name="Andreopoulos B."/>
            <person name="Martin F.M."/>
            <person name="Harder C.B."/>
            <person name="Rigling D."/>
            <person name="Ford K.L."/>
            <person name="Foster G.D."/>
            <person name="Pangilinan J."/>
            <person name="Papanicolaou A."/>
            <person name="Barry K."/>
            <person name="LaButti K."/>
            <person name="Viragh M."/>
            <person name="Koriabine M."/>
            <person name="Yan M."/>
            <person name="Riley R."/>
            <person name="Champramary S."/>
            <person name="Plett K.L."/>
            <person name="Tsai I.J."/>
            <person name="Slot J."/>
            <person name="Sipos G."/>
            <person name="Plett J."/>
            <person name="Nagy L.G."/>
            <person name="Grigoriev I.V."/>
        </authorList>
    </citation>
    <scope>NUCLEOTIDE SEQUENCE</scope>
    <source>
        <strain evidence="1">ICMP 16352</strain>
    </source>
</reference>
<proteinExistence type="predicted"/>
<sequence>MKMFPAAACRCIAFCVSCFPCYWSRVVFCVVQSWVAYTDVPAAASALRRSCSSLWYLGIPFDCCSSFHCLCLCAQAIILSRVSVALYRGPGPYAQYSHCVSLFCCISVSSLVSLLMLTSPHTLTVVVRWSERHQPLCLEANVCAVIVKERLRMKFMP</sequence>
<protein>
    <submittedName>
        <fullName evidence="1">Uncharacterized protein</fullName>
    </submittedName>
</protein>